<dbReference type="Proteomes" id="UP000006755">
    <property type="component" value="Unassembled WGS sequence"/>
</dbReference>
<dbReference type="InterPro" id="IPR029787">
    <property type="entry name" value="Nucleotide_cyclase"/>
</dbReference>
<dbReference type="NCBIfam" id="TIGR00254">
    <property type="entry name" value="GGDEF"/>
    <property type="match status" value="1"/>
</dbReference>
<organism evidence="7 8">
    <name type="scientific">Gallaecimonas xiamenensis 3-C-1</name>
    <dbReference type="NCBI Taxonomy" id="745411"/>
    <lineage>
        <taxon>Bacteria</taxon>
        <taxon>Pseudomonadati</taxon>
        <taxon>Pseudomonadota</taxon>
        <taxon>Gammaproteobacteria</taxon>
        <taxon>Enterobacterales</taxon>
        <taxon>Gallaecimonadaceae</taxon>
        <taxon>Gallaecimonas</taxon>
    </lineage>
</organism>
<dbReference type="eggNOG" id="COG3706">
    <property type="taxonomic scope" value="Bacteria"/>
</dbReference>
<evidence type="ECO:0000256" key="5">
    <source>
        <dbReference type="SAM" id="Phobius"/>
    </source>
</evidence>
<name>K2JMQ0_9GAMM</name>
<feature type="transmembrane region" description="Helical" evidence="5">
    <location>
        <begin position="43"/>
        <end position="62"/>
    </location>
</feature>
<dbReference type="PROSITE" id="PS50887">
    <property type="entry name" value="GGDEF"/>
    <property type="match status" value="1"/>
</dbReference>
<evidence type="ECO:0000259" key="6">
    <source>
        <dbReference type="PROSITE" id="PS50887"/>
    </source>
</evidence>
<dbReference type="GO" id="GO:0005886">
    <property type="term" value="C:plasma membrane"/>
    <property type="evidence" value="ECO:0007669"/>
    <property type="project" value="TreeGrafter"/>
</dbReference>
<accession>K2JMQ0</accession>
<dbReference type="EC" id="2.7.7.65" evidence="3"/>
<protein>
    <recommendedName>
        <fullName evidence="3">diguanylate cyclase</fullName>
        <ecNumber evidence="3">2.7.7.65</ecNumber>
    </recommendedName>
</protein>
<sequence length="290" mass="31780">MLLAKTALSPRRRRYFLALLLTLVLLALAHIWLLPPITDGRLFGTGGLAELLVLFIVLATLLFTQMVTLPRHTYLLLTIGFSLWVVSALIDVMDEVRVQPLWLSAYGEDLLRVIGMALAATGFYLLLGHTARAHGELDRLAHFDPLTELGNRRYFAQMAASMAGGLSLLLLDLDHFKQVNDSLGHSVGDEVLKAVGQILARQCPDGHAVRLGGEEFAVLLPKLDDLALRRYADNVRQAVAQGMANRAALTVSIGAGSQVLGEDLDTLLRRTDRALYRAKAQGRNRVELAA</sequence>
<proteinExistence type="predicted"/>
<evidence type="ECO:0000256" key="1">
    <source>
        <dbReference type="ARBA" id="ARBA00001946"/>
    </source>
</evidence>
<dbReference type="InterPro" id="IPR000160">
    <property type="entry name" value="GGDEF_dom"/>
</dbReference>
<gene>
    <name evidence="7" type="ORF">B3C1_06293</name>
</gene>
<dbReference type="GO" id="GO:1902201">
    <property type="term" value="P:negative regulation of bacterial-type flagellum-dependent cell motility"/>
    <property type="evidence" value="ECO:0007669"/>
    <property type="project" value="TreeGrafter"/>
</dbReference>
<dbReference type="GO" id="GO:0052621">
    <property type="term" value="F:diguanylate cyclase activity"/>
    <property type="evidence" value="ECO:0007669"/>
    <property type="project" value="UniProtKB-EC"/>
</dbReference>
<dbReference type="CDD" id="cd01949">
    <property type="entry name" value="GGDEF"/>
    <property type="match status" value="1"/>
</dbReference>
<reference evidence="7 8" key="1">
    <citation type="journal article" date="2012" name="J. Bacteriol.">
        <title>Genome Sequence of Gallaecimonas xiamenensis Type Strain 3-C-1.</title>
        <authorList>
            <person name="Lai Q."/>
            <person name="Wang L."/>
            <person name="Wang W."/>
            <person name="Shao Z."/>
        </authorList>
    </citation>
    <scope>NUCLEOTIDE SEQUENCE [LARGE SCALE GENOMIC DNA]</scope>
    <source>
        <strain evidence="7 8">3-C-1</strain>
    </source>
</reference>
<feature type="domain" description="GGDEF" evidence="6">
    <location>
        <begin position="164"/>
        <end position="290"/>
    </location>
</feature>
<comment type="caution">
    <text evidence="7">The sequence shown here is derived from an EMBL/GenBank/DDBJ whole genome shotgun (WGS) entry which is preliminary data.</text>
</comment>
<dbReference type="SMART" id="SM00267">
    <property type="entry name" value="GGDEF"/>
    <property type="match status" value="1"/>
</dbReference>
<evidence type="ECO:0000313" key="8">
    <source>
        <dbReference type="Proteomes" id="UP000006755"/>
    </source>
</evidence>
<feature type="transmembrane region" description="Helical" evidence="5">
    <location>
        <begin position="110"/>
        <end position="127"/>
    </location>
</feature>
<evidence type="ECO:0000256" key="3">
    <source>
        <dbReference type="ARBA" id="ARBA00012528"/>
    </source>
</evidence>
<evidence type="ECO:0000256" key="4">
    <source>
        <dbReference type="ARBA" id="ARBA00034247"/>
    </source>
</evidence>
<dbReference type="FunFam" id="3.30.70.270:FF:000001">
    <property type="entry name" value="Diguanylate cyclase domain protein"/>
    <property type="match status" value="1"/>
</dbReference>
<evidence type="ECO:0000256" key="2">
    <source>
        <dbReference type="ARBA" id="ARBA00004665"/>
    </source>
</evidence>
<dbReference type="InterPro" id="IPR050469">
    <property type="entry name" value="Diguanylate_Cyclase"/>
</dbReference>
<keyword evidence="5" id="KW-0472">Membrane</keyword>
<feature type="transmembrane region" description="Helical" evidence="5">
    <location>
        <begin position="74"/>
        <end position="90"/>
    </location>
</feature>
<dbReference type="PANTHER" id="PTHR45138:SF9">
    <property type="entry name" value="DIGUANYLATE CYCLASE DGCM-RELATED"/>
    <property type="match status" value="1"/>
</dbReference>
<dbReference type="Gene3D" id="3.30.70.270">
    <property type="match status" value="1"/>
</dbReference>
<keyword evidence="8" id="KW-1185">Reference proteome</keyword>
<comment type="catalytic activity">
    <reaction evidence="4">
        <text>2 GTP = 3',3'-c-di-GMP + 2 diphosphate</text>
        <dbReference type="Rhea" id="RHEA:24898"/>
        <dbReference type="ChEBI" id="CHEBI:33019"/>
        <dbReference type="ChEBI" id="CHEBI:37565"/>
        <dbReference type="ChEBI" id="CHEBI:58805"/>
        <dbReference type="EC" id="2.7.7.65"/>
    </reaction>
</comment>
<keyword evidence="5" id="KW-0812">Transmembrane</keyword>
<dbReference type="GO" id="GO:0043709">
    <property type="term" value="P:cell adhesion involved in single-species biofilm formation"/>
    <property type="evidence" value="ECO:0007669"/>
    <property type="project" value="TreeGrafter"/>
</dbReference>
<dbReference type="RefSeq" id="WP_008483658.1">
    <property type="nucleotide sequence ID" value="NZ_AMRI01000007.1"/>
</dbReference>
<dbReference type="AlphaFoldDB" id="K2JMQ0"/>
<dbReference type="InterPro" id="IPR043128">
    <property type="entry name" value="Rev_trsase/Diguanyl_cyclase"/>
</dbReference>
<keyword evidence="5" id="KW-1133">Transmembrane helix</keyword>
<dbReference type="EMBL" id="AMRI01000007">
    <property type="protein sequence ID" value="EKE75667.1"/>
    <property type="molecule type" value="Genomic_DNA"/>
</dbReference>
<evidence type="ECO:0000313" key="7">
    <source>
        <dbReference type="EMBL" id="EKE75667.1"/>
    </source>
</evidence>
<comment type="pathway">
    <text evidence="2">Purine metabolism; 3',5'-cyclic di-GMP biosynthesis.</text>
</comment>
<dbReference type="STRING" id="745411.B3C1_06293"/>
<dbReference type="Pfam" id="PF00990">
    <property type="entry name" value="GGDEF"/>
    <property type="match status" value="1"/>
</dbReference>
<dbReference type="SUPFAM" id="SSF55073">
    <property type="entry name" value="Nucleotide cyclase"/>
    <property type="match status" value="1"/>
</dbReference>
<dbReference type="PANTHER" id="PTHR45138">
    <property type="entry name" value="REGULATORY COMPONENTS OF SENSORY TRANSDUCTION SYSTEM"/>
    <property type="match status" value="1"/>
</dbReference>
<comment type="cofactor">
    <cofactor evidence="1">
        <name>Mg(2+)</name>
        <dbReference type="ChEBI" id="CHEBI:18420"/>
    </cofactor>
</comment>